<protein>
    <recommendedName>
        <fullName evidence="2">Regulatory protein zeste</fullName>
    </recommendedName>
</protein>
<dbReference type="AlphaFoldDB" id="A0A9J7J056"/>
<evidence type="ECO:0000313" key="9">
    <source>
        <dbReference type="RefSeq" id="XP_022833883.1"/>
    </source>
</evidence>
<keyword evidence="8" id="KW-1185">Reference proteome</keyword>
<dbReference type="KEGG" id="sliu:111361714"/>
<gene>
    <name evidence="9" type="primary">LOC111361714</name>
</gene>
<dbReference type="RefSeq" id="XP_022833883.1">
    <property type="nucleotide sequence ID" value="XM_022978115.1"/>
</dbReference>
<evidence type="ECO:0000313" key="8">
    <source>
        <dbReference type="Proteomes" id="UP000301870"/>
    </source>
</evidence>
<comment type="function">
    <text evidence="5">Involved in transvection phenomena (= synapsis-dependent gene expression), where the synaptic pairing of chromosomes carrying genes with which zeste interacts influences the expression of these genes. Zeste binds to DNA and stimulates transcription from a nearby promoter.</text>
</comment>
<dbReference type="OrthoDB" id="3066195at2759"/>
<evidence type="ECO:0000256" key="2">
    <source>
        <dbReference type="ARBA" id="ARBA00016807"/>
    </source>
</evidence>
<keyword evidence="3" id="KW-0805">Transcription regulation</keyword>
<evidence type="ECO:0000259" key="7">
    <source>
        <dbReference type="Pfam" id="PF13873"/>
    </source>
</evidence>
<feature type="domain" description="Myb/SANT-like DNA-binding" evidence="7">
    <location>
        <begin position="8"/>
        <end position="84"/>
    </location>
</feature>
<accession>A0A9J7J056</accession>
<dbReference type="PANTHER" id="PTHR23098">
    <property type="entry name" value="AGAP001331-PA-RELATED"/>
    <property type="match status" value="1"/>
</dbReference>
<evidence type="ECO:0000256" key="6">
    <source>
        <dbReference type="SAM" id="Coils"/>
    </source>
</evidence>
<dbReference type="GeneID" id="111361714"/>
<evidence type="ECO:0000256" key="5">
    <source>
        <dbReference type="ARBA" id="ARBA00025466"/>
    </source>
</evidence>
<sequence>MEKQKRERNANFSEEETDLLVTLIAAKKQIIECKKSDSSTWRAKEQAWKEIEKNFNRSTDWVYRDHKHLKHKYEALKRDARRKSMMYVATEYKNGDVGSKPSRPVLTPAEKKIKDFILQPEGEVVESDIISPEIELQEAPSETMTEDKIELEELQRRILTEELEQKFIQRKILEKELQHKEIIHELEKQHLLLKIELLKKALKDS</sequence>
<dbReference type="Pfam" id="PF13873">
    <property type="entry name" value="Myb_DNA-bind_5"/>
    <property type="match status" value="1"/>
</dbReference>
<comment type="subunit">
    <text evidence="1">Self-associates forming complexes of several hundred monomers.</text>
</comment>
<feature type="coiled-coil region" evidence="6">
    <location>
        <begin position="144"/>
        <end position="176"/>
    </location>
</feature>
<keyword evidence="4" id="KW-0804">Transcription</keyword>
<dbReference type="Proteomes" id="UP000301870">
    <property type="component" value="Chromosome 3"/>
</dbReference>
<evidence type="ECO:0000256" key="3">
    <source>
        <dbReference type="ARBA" id="ARBA00023015"/>
    </source>
</evidence>
<reference evidence="9" key="1">
    <citation type="submission" date="2025-08" db="UniProtKB">
        <authorList>
            <consortium name="RefSeq"/>
        </authorList>
    </citation>
    <scope>IDENTIFICATION</scope>
    <source>
        <strain evidence="9">Ishihara</strain>
        <tissue evidence="9">Whole body</tissue>
    </source>
</reference>
<dbReference type="InterPro" id="IPR028002">
    <property type="entry name" value="Myb_DNA-bind_5"/>
</dbReference>
<organism evidence="8 9">
    <name type="scientific">Spodoptera litura</name>
    <name type="common">Asian cotton leafworm</name>
    <dbReference type="NCBI Taxonomy" id="69820"/>
    <lineage>
        <taxon>Eukaryota</taxon>
        <taxon>Metazoa</taxon>
        <taxon>Ecdysozoa</taxon>
        <taxon>Arthropoda</taxon>
        <taxon>Hexapoda</taxon>
        <taxon>Insecta</taxon>
        <taxon>Pterygota</taxon>
        <taxon>Neoptera</taxon>
        <taxon>Endopterygota</taxon>
        <taxon>Lepidoptera</taxon>
        <taxon>Glossata</taxon>
        <taxon>Ditrysia</taxon>
        <taxon>Noctuoidea</taxon>
        <taxon>Noctuidae</taxon>
        <taxon>Amphipyrinae</taxon>
        <taxon>Spodoptera</taxon>
    </lineage>
</organism>
<proteinExistence type="predicted"/>
<keyword evidence="6" id="KW-0175">Coiled coil</keyword>
<evidence type="ECO:0000256" key="1">
    <source>
        <dbReference type="ARBA" id="ARBA00011764"/>
    </source>
</evidence>
<dbReference type="PANTHER" id="PTHR23098:SF23">
    <property type="entry name" value="MYB-RELATED TRANSCRIPTION FACTOR, PARTNER OF PROFILIN-LIKE ISOFORM X2-RELATED"/>
    <property type="match status" value="1"/>
</dbReference>
<evidence type="ECO:0000256" key="4">
    <source>
        <dbReference type="ARBA" id="ARBA00023163"/>
    </source>
</evidence>
<name>A0A9J7J056_SPOLT</name>
<dbReference type="GO" id="GO:0005634">
    <property type="term" value="C:nucleus"/>
    <property type="evidence" value="ECO:0007669"/>
    <property type="project" value="TreeGrafter"/>
</dbReference>